<evidence type="ECO:0000259" key="2">
    <source>
        <dbReference type="Pfam" id="PF12804"/>
    </source>
</evidence>
<dbReference type="InterPro" id="IPR029044">
    <property type="entry name" value="Nucleotide-diphossugar_trans"/>
</dbReference>
<keyword evidence="1" id="KW-0472">Membrane</keyword>
<name>A0ABR8JZW0_9BACT</name>
<dbReference type="Pfam" id="PF12804">
    <property type="entry name" value="NTP_transf_3"/>
    <property type="match status" value="1"/>
</dbReference>
<dbReference type="RefSeq" id="WP_190928339.1">
    <property type="nucleotide sequence ID" value="NZ_JACXAC010000007.1"/>
</dbReference>
<dbReference type="CDD" id="cd04182">
    <property type="entry name" value="GT_2_like_f"/>
    <property type="match status" value="1"/>
</dbReference>
<dbReference type="SUPFAM" id="SSF53448">
    <property type="entry name" value="Nucleotide-diphospho-sugar transferases"/>
    <property type="match status" value="1"/>
</dbReference>
<sequence>MAAPESTASATASAATGSAAAEAVALVLLAAGASTRMGRPKQLLSYRGRTLLRHAAETAVASGCTPVVLVTGAVREALAAEVAGLPVQVVHNPDWETGMASSIRAGLAAAQPAEPAAVLIMLSDQPHLTPELLRELVQRQRQAQAPIAAAAYGDALGVPAVFDRALFSQLMELRGQAGAGRLIASYGPAVERIAFPAGLLDVDTPEQYAALLQNG</sequence>
<feature type="domain" description="MobA-like NTP transferase" evidence="2">
    <location>
        <begin position="27"/>
        <end position="186"/>
    </location>
</feature>
<evidence type="ECO:0000256" key="1">
    <source>
        <dbReference type="SAM" id="Phobius"/>
    </source>
</evidence>
<keyword evidence="1" id="KW-1133">Transmembrane helix</keyword>
<evidence type="ECO:0000313" key="3">
    <source>
        <dbReference type="EMBL" id="MBD2724486.1"/>
    </source>
</evidence>
<organism evidence="3 4">
    <name type="scientific">Hymenobacter armeniacus</name>
    <dbReference type="NCBI Taxonomy" id="2771358"/>
    <lineage>
        <taxon>Bacteria</taxon>
        <taxon>Pseudomonadati</taxon>
        <taxon>Bacteroidota</taxon>
        <taxon>Cytophagia</taxon>
        <taxon>Cytophagales</taxon>
        <taxon>Hymenobacteraceae</taxon>
        <taxon>Hymenobacter</taxon>
    </lineage>
</organism>
<comment type="caution">
    <text evidence="3">The sequence shown here is derived from an EMBL/GenBank/DDBJ whole genome shotgun (WGS) entry which is preliminary data.</text>
</comment>
<dbReference type="InterPro" id="IPR025877">
    <property type="entry name" value="MobA-like_NTP_Trfase"/>
</dbReference>
<feature type="transmembrane region" description="Helical" evidence="1">
    <location>
        <begin position="12"/>
        <end position="33"/>
    </location>
</feature>
<accession>A0ABR8JZW0</accession>
<dbReference type="PANTHER" id="PTHR43777">
    <property type="entry name" value="MOLYBDENUM COFACTOR CYTIDYLYLTRANSFERASE"/>
    <property type="match status" value="1"/>
</dbReference>
<evidence type="ECO:0000313" key="4">
    <source>
        <dbReference type="Proteomes" id="UP000606003"/>
    </source>
</evidence>
<keyword evidence="1" id="KW-0812">Transmembrane</keyword>
<dbReference type="PANTHER" id="PTHR43777:SF1">
    <property type="entry name" value="MOLYBDENUM COFACTOR CYTIDYLYLTRANSFERASE"/>
    <property type="match status" value="1"/>
</dbReference>
<reference evidence="3 4" key="1">
    <citation type="submission" date="2020-09" db="EMBL/GenBank/DDBJ databases">
        <authorList>
            <person name="Kim M.K."/>
        </authorList>
    </citation>
    <scope>NUCLEOTIDE SEQUENCE [LARGE SCALE GENOMIC DNA]</scope>
    <source>
        <strain evidence="3 4">BT189</strain>
    </source>
</reference>
<proteinExistence type="predicted"/>
<dbReference type="Proteomes" id="UP000606003">
    <property type="component" value="Unassembled WGS sequence"/>
</dbReference>
<protein>
    <submittedName>
        <fullName evidence="3">Nucleotidyltransferase family protein</fullName>
    </submittedName>
</protein>
<gene>
    <name evidence="3" type="ORF">IC234_20325</name>
</gene>
<dbReference type="Gene3D" id="3.90.550.10">
    <property type="entry name" value="Spore Coat Polysaccharide Biosynthesis Protein SpsA, Chain A"/>
    <property type="match status" value="1"/>
</dbReference>
<dbReference type="EMBL" id="JACXAC010000007">
    <property type="protein sequence ID" value="MBD2724486.1"/>
    <property type="molecule type" value="Genomic_DNA"/>
</dbReference>
<keyword evidence="4" id="KW-1185">Reference proteome</keyword>